<dbReference type="NCBIfam" id="NF004123">
    <property type="entry name" value="PRK05610.1"/>
    <property type="match status" value="1"/>
</dbReference>
<comment type="similarity">
    <text evidence="1 6">Belongs to the universal ribosomal protein uS17 family.</text>
</comment>
<dbReference type="InterPro" id="IPR019984">
    <property type="entry name" value="Ribosomal_uS17_bact/chlr"/>
</dbReference>
<protein>
    <recommendedName>
        <fullName evidence="6">Small ribosomal subunit protein uS17</fullName>
    </recommendedName>
</protein>
<dbReference type="CDD" id="cd00364">
    <property type="entry name" value="Ribosomal_uS17"/>
    <property type="match status" value="1"/>
</dbReference>
<evidence type="ECO:0000256" key="4">
    <source>
        <dbReference type="ARBA" id="ARBA00022980"/>
    </source>
</evidence>
<keyword evidence="3 6" id="KW-0694">RNA-binding</keyword>
<dbReference type="PRINTS" id="PR00973">
    <property type="entry name" value="RIBOSOMALS17"/>
</dbReference>
<dbReference type="Pfam" id="PF00366">
    <property type="entry name" value="Ribosomal_S17"/>
    <property type="match status" value="1"/>
</dbReference>
<evidence type="ECO:0000313" key="7">
    <source>
        <dbReference type="EMBL" id="PIU16205.1"/>
    </source>
</evidence>
<dbReference type="NCBIfam" id="TIGR03635">
    <property type="entry name" value="uS17_bact"/>
    <property type="match status" value="1"/>
</dbReference>
<dbReference type="PANTHER" id="PTHR10744">
    <property type="entry name" value="40S RIBOSOMAL PROTEIN S11 FAMILY MEMBER"/>
    <property type="match status" value="1"/>
</dbReference>
<accession>A0A2M6XUX5</accession>
<comment type="subunit">
    <text evidence="6">Part of the 30S ribosomal subunit.</text>
</comment>
<dbReference type="GO" id="GO:0003735">
    <property type="term" value="F:structural constituent of ribosome"/>
    <property type="evidence" value="ECO:0007669"/>
    <property type="project" value="UniProtKB-UniRule"/>
</dbReference>
<reference evidence="8" key="1">
    <citation type="submission" date="2017-09" db="EMBL/GenBank/DDBJ databases">
        <title>Depth-based differentiation of microbial function through sediment-hosted aquifers and enrichment of novel symbionts in the deep terrestrial subsurface.</title>
        <authorList>
            <person name="Probst A.J."/>
            <person name="Ladd B."/>
            <person name="Jarett J.K."/>
            <person name="Geller-Mcgrath D.E."/>
            <person name="Sieber C.M.K."/>
            <person name="Emerson J.B."/>
            <person name="Anantharaman K."/>
            <person name="Thomas B.C."/>
            <person name="Malmstrom R."/>
            <person name="Stieglmeier M."/>
            <person name="Klingl A."/>
            <person name="Woyke T."/>
            <person name="Ryan C.M."/>
            <person name="Banfield J.F."/>
        </authorList>
    </citation>
    <scope>NUCLEOTIDE SEQUENCE [LARGE SCALE GENOMIC DNA]</scope>
</reference>
<organism evidence="7 8">
    <name type="scientific">bacterium (Candidatus Gribaldobacteria) CG08_land_8_20_14_0_20_39_15</name>
    <dbReference type="NCBI Taxonomy" id="2014273"/>
    <lineage>
        <taxon>Bacteria</taxon>
        <taxon>Candidatus Gribaldobacteria</taxon>
    </lineage>
</organism>
<evidence type="ECO:0000256" key="6">
    <source>
        <dbReference type="HAMAP-Rule" id="MF_01345"/>
    </source>
</evidence>
<dbReference type="PANTHER" id="PTHR10744:SF1">
    <property type="entry name" value="SMALL RIBOSOMAL SUBUNIT PROTEIN US17M"/>
    <property type="match status" value="1"/>
</dbReference>
<dbReference type="InterPro" id="IPR012340">
    <property type="entry name" value="NA-bd_OB-fold"/>
</dbReference>
<gene>
    <name evidence="6 7" type="primary">rpsQ</name>
    <name evidence="7" type="ORF">COT20_00830</name>
</gene>
<keyword evidence="2 6" id="KW-0699">rRNA-binding</keyword>
<name>A0A2M6XUX5_9BACT</name>
<dbReference type="GO" id="GO:0022627">
    <property type="term" value="C:cytosolic small ribosomal subunit"/>
    <property type="evidence" value="ECO:0007669"/>
    <property type="project" value="UniProtKB-UniRule"/>
</dbReference>
<dbReference type="EMBL" id="PEXQ01000020">
    <property type="protein sequence ID" value="PIU16205.1"/>
    <property type="molecule type" value="Genomic_DNA"/>
</dbReference>
<keyword evidence="4 6" id="KW-0689">Ribosomal protein</keyword>
<proteinExistence type="inferred from homology"/>
<comment type="caution">
    <text evidence="7">The sequence shown here is derived from an EMBL/GenBank/DDBJ whole genome shotgun (WGS) entry which is preliminary data.</text>
</comment>
<dbReference type="HAMAP" id="MF_01345_B">
    <property type="entry name" value="Ribosomal_uS17_B"/>
    <property type="match status" value="1"/>
</dbReference>
<dbReference type="SUPFAM" id="SSF50249">
    <property type="entry name" value="Nucleic acid-binding proteins"/>
    <property type="match status" value="1"/>
</dbReference>
<sequence length="89" mass="10221">MRKTLRGTIISTKMQNTVVVKVNRLVAHLKYHKRFKVSKKYKAHVEGGDFKAGDSVIIESCRPISKDKKWRVLKKIEKGIKAIAEDTIK</sequence>
<comment type="function">
    <text evidence="6">One of the primary rRNA binding proteins, it binds specifically to the 5'-end of 16S ribosomal RNA.</text>
</comment>
<dbReference type="Proteomes" id="UP000229784">
    <property type="component" value="Unassembled WGS sequence"/>
</dbReference>
<dbReference type="Gene3D" id="2.40.50.140">
    <property type="entry name" value="Nucleic acid-binding proteins"/>
    <property type="match status" value="1"/>
</dbReference>
<evidence type="ECO:0000256" key="3">
    <source>
        <dbReference type="ARBA" id="ARBA00022884"/>
    </source>
</evidence>
<dbReference type="AlphaFoldDB" id="A0A2M6XUX5"/>
<dbReference type="InterPro" id="IPR000266">
    <property type="entry name" value="Ribosomal_uS17"/>
</dbReference>
<evidence type="ECO:0000256" key="1">
    <source>
        <dbReference type="ARBA" id="ARBA00010254"/>
    </source>
</evidence>
<evidence type="ECO:0000256" key="2">
    <source>
        <dbReference type="ARBA" id="ARBA00022730"/>
    </source>
</evidence>
<dbReference type="GO" id="GO:0019843">
    <property type="term" value="F:rRNA binding"/>
    <property type="evidence" value="ECO:0007669"/>
    <property type="project" value="UniProtKB-UniRule"/>
</dbReference>
<keyword evidence="5 6" id="KW-0687">Ribonucleoprotein</keyword>
<evidence type="ECO:0000313" key="8">
    <source>
        <dbReference type="Proteomes" id="UP000229784"/>
    </source>
</evidence>
<dbReference type="GO" id="GO:0006412">
    <property type="term" value="P:translation"/>
    <property type="evidence" value="ECO:0007669"/>
    <property type="project" value="UniProtKB-UniRule"/>
</dbReference>
<evidence type="ECO:0000256" key="5">
    <source>
        <dbReference type="ARBA" id="ARBA00023274"/>
    </source>
</evidence>